<dbReference type="GO" id="GO:0005507">
    <property type="term" value="F:copper ion binding"/>
    <property type="evidence" value="ECO:0007669"/>
    <property type="project" value="InterPro"/>
</dbReference>
<gene>
    <name evidence="9" type="ORF">Fcan01_18388</name>
</gene>
<dbReference type="Proteomes" id="UP000198287">
    <property type="component" value="Unassembled WGS sequence"/>
</dbReference>
<protein>
    <submittedName>
        <fullName evidence="9">Cytochrome c oxidase copper chaperone</fullName>
    </submittedName>
</protein>
<dbReference type="InterPro" id="IPR009069">
    <property type="entry name" value="Cys_alpha_HP_mot_SF"/>
</dbReference>
<comment type="similarity">
    <text evidence="2">Belongs to the COX17 family.</text>
</comment>
<evidence type="ECO:0000256" key="4">
    <source>
        <dbReference type="ARBA" id="ARBA00023008"/>
    </source>
</evidence>
<keyword evidence="10" id="KW-1185">Reference proteome</keyword>
<evidence type="ECO:0000256" key="5">
    <source>
        <dbReference type="ARBA" id="ARBA00023128"/>
    </source>
</evidence>
<dbReference type="Pfam" id="PF05051">
    <property type="entry name" value="COX17"/>
    <property type="match status" value="2"/>
</dbReference>
<dbReference type="OMA" id="KTHAKVD"/>
<dbReference type="InterPro" id="IPR007745">
    <property type="entry name" value="Cyt_c_oxidase_Cu-chaperone"/>
</dbReference>
<accession>A0A226DQ70</accession>
<dbReference type="SUPFAM" id="SSF47072">
    <property type="entry name" value="Cysteine alpha-hairpin motif"/>
    <property type="match status" value="2"/>
</dbReference>
<evidence type="ECO:0000313" key="10">
    <source>
        <dbReference type="Proteomes" id="UP000198287"/>
    </source>
</evidence>
<comment type="caution">
    <text evidence="9">The sequence shown here is derived from an EMBL/GenBank/DDBJ whole genome shotgun (WGS) entry which is preliminary data.</text>
</comment>
<evidence type="ECO:0000256" key="3">
    <source>
        <dbReference type="ARBA" id="ARBA00022723"/>
    </source>
</evidence>
<dbReference type="GO" id="GO:0005758">
    <property type="term" value="C:mitochondrial intermembrane space"/>
    <property type="evidence" value="ECO:0007669"/>
    <property type="project" value="UniProtKB-SubCell"/>
</dbReference>
<evidence type="ECO:0000256" key="7">
    <source>
        <dbReference type="ARBA" id="ARBA00023186"/>
    </source>
</evidence>
<evidence type="ECO:0000256" key="6">
    <source>
        <dbReference type="ARBA" id="ARBA00023157"/>
    </source>
</evidence>
<keyword evidence="4" id="KW-0186">Copper</keyword>
<sequence>MPEMTKCEGAVNKEQKPCSDKSKCTKADSATPPAPTEQKKLKPCCACPETKKPRDQWMKFAKDTTSQGARFAEIFASEEEKTHAKVDKVLHFPNSLHIFSSSDANISAKRAPWEVVIVEHGEENCTELIEAHKQCMRKMGFNI</sequence>
<organism evidence="9 10">
    <name type="scientific">Folsomia candida</name>
    <name type="common">Springtail</name>
    <dbReference type="NCBI Taxonomy" id="158441"/>
    <lineage>
        <taxon>Eukaryota</taxon>
        <taxon>Metazoa</taxon>
        <taxon>Ecdysozoa</taxon>
        <taxon>Arthropoda</taxon>
        <taxon>Hexapoda</taxon>
        <taxon>Collembola</taxon>
        <taxon>Entomobryomorpha</taxon>
        <taxon>Isotomoidea</taxon>
        <taxon>Isotomidae</taxon>
        <taxon>Proisotominae</taxon>
        <taxon>Folsomia</taxon>
    </lineage>
</organism>
<dbReference type="GO" id="GO:0033617">
    <property type="term" value="P:mitochondrial respiratory chain complex IV assembly"/>
    <property type="evidence" value="ECO:0007669"/>
    <property type="project" value="TreeGrafter"/>
</dbReference>
<name>A0A226DQ70_FOLCA</name>
<feature type="compositionally biased region" description="Basic and acidic residues" evidence="8">
    <location>
        <begin position="11"/>
        <end position="26"/>
    </location>
</feature>
<evidence type="ECO:0000256" key="8">
    <source>
        <dbReference type="SAM" id="MobiDB-lite"/>
    </source>
</evidence>
<evidence type="ECO:0000256" key="1">
    <source>
        <dbReference type="ARBA" id="ARBA00004569"/>
    </source>
</evidence>
<dbReference type="EMBL" id="LNIX01000014">
    <property type="protein sequence ID" value="OXA46817.1"/>
    <property type="molecule type" value="Genomic_DNA"/>
</dbReference>
<dbReference type="PANTHER" id="PTHR16719">
    <property type="entry name" value="CYTOCHROME C OXIDASE COPPER CHAPERONE"/>
    <property type="match status" value="1"/>
</dbReference>
<dbReference type="PANTHER" id="PTHR16719:SF0">
    <property type="entry name" value="CYTOCHROME C OXIDASE COPPER CHAPERONE"/>
    <property type="match status" value="1"/>
</dbReference>
<reference evidence="9 10" key="1">
    <citation type="submission" date="2015-12" db="EMBL/GenBank/DDBJ databases">
        <title>The genome of Folsomia candida.</title>
        <authorList>
            <person name="Faddeeva A."/>
            <person name="Derks M.F."/>
            <person name="Anvar Y."/>
            <person name="Smit S."/>
            <person name="Van Straalen N."/>
            <person name="Roelofs D."/>
        </authorList>
    </citation>
    <scope>NUCLEOTIDE SEQUENCE [LARGE SCALE GENOMIC DNA]</scope>
    <source>
        <strain evidence="9 10">VU population</strain>
        <tissue evidence="9">Whole body</tissue>
    </source>
</reference>
<dbReference type="Gene3D" id="1.10.287.1130">
    <property type="entry name" value="CytochromE C oxidase copper chaperone"/>
    <property type="match status" value="2"/>
</dbReference>
<evidence type="ECO:0000313" key="9">
    <source>
        <dbReference type="EMBL" id="OXA46817.1"/>
    </source>
</evidence>
<evidence type="ECO:0000256" key="2">
    <source>
        <dbReference type="ARBA" id="ARBA00009241"/>
    </source>
</evidence>
<keyword evidence="6" id="KW-1015">Disulfide bond</keyword>
<dbReference type="AlphaFoldDB" id="A0A226DQ70"/>
<keyword evidence="7" id="KW-0143">Chaperone</keyword>
<comment type="subcellular location">
    <subcellularLocation>
        <location evidence="1">Mitochondrion intermembrane space</location>
    </subcellularLocation>
</comment>
<keyword evidence="3" id="KW-0479">Metal-binding</keyword>
<feature type="region of interest" description="Disordered" evidence="8">
    <location>
        <begin position="1"/>
        <end position="39"/>
    </location>
</feature>
<keyword evidence="5" id="KW-0496">Mitochondrion</keyword>
<dbReference type="GO" id="GO:0016531">
    <property type="term" value="F:copper chaperone activity"/>
    <property type="evidence" value="ECO:0007669"/>
    <property type="project" value="InterPro"/>
</dbReference>
<dbReference type="STRING" id="158441.A0A226DQ70"/>
<proteinExistence type="inferred from homology"/>